<keyword evidence="1" id="KW-1133">Transmembrane helix</keyword>
<dbReference type="AlphaFoldDB" id="A0A5N4AXW2"/>
<dbReference type="Proteomes" id="UP000327044">
    <property type="component" value="Unassembled WGS sequence"/>
</dbReference>
<evidence type="ECO:0000256" key="2">
    <source>
        <dbReference type="SAM" id="SignalP"/>
    </source>
</evidence>
<dbReference type="InParanoid" id="A0A5N4AXW2"/>
<protein>
    <submittedName>
        <fullName evidence="3">Uncharacterized protein</fullName>
    </submittedName>
</protein>
<evidence type="ECO:0000313" key="4">
    <source>
        <dbReference type="Proteomes" id="UP000327044"/>
    </source>
</evidence>
<accession>A0A5N4AXW2</accession>
<keyword evidence="4" id="KW-1185">Reference proteome</keyword>
<dbReference type="FunCoup" id="A0A5N4AXW2">
    <property type="interactions" value="6"/>
</dbReference>
<dbReference type="GO" id="GO:0016020">
    <property type="term" value="C:membrane"/>
    <property type="evidence" value="ECO:0007669"/>
    <property type="project" value="TreeGrafter"/>
</dbReference>
<organism evidence="3 4">
    <name type="scientific">Photinus pyralis</name>
    <name type="common">Common eastern firefly</name>
    <name type="synonym">Lampyris pyralis</name>
    <dbReference type="NCBI Taxonomy" id="7054"/>
    <lineage>
        <taxon>Eukaryota</taxon>
        <taxon>Metazoa</taxon>
        <taxon>Ecdysozoa</taxon>
        <taxon>Arthropoda</taxon>
        <taxon>Hexapoda</taxon>
        <taxon>Insecta</taxon>
        <taxon>Pterygota</taxon>
        <taxon>Neoptera</taxon>
        <taxon>Endopterygota</taxon>
        <taxon>Coleoptera</taxon>
        <taxon>Polyphaga</taxon>
        <taxon>Elateriformia</taxon>
        <taxon>Elateroidea</taxon>
        <taxon>Lampyridae</taxon>
        <taxon>Lampyrinae</taxon>
        <taxon>Photinus</taxon>
    </lineage>
</organism>
<feature type="signal peptide" evidence="2">
    <location>
        <begin position="1"/>
        <end position="18"/>
    </location>
</feature>
<evidence type="ECO:0000256" key="1">
    <source>
        <dbReference type="SAM" id="Phobius"/>
    </source>
</evidence>
<dbReference type="EMBL" id="VVIM01000002">
    <property type="protein sequence ID" value="KAB0802191.1"/>
    <property type="molecule type" value="Genomic_DNA"/>
</dbReference>
<reference evidence="3 4" key="1">
    <citation type="journal article" date="2018" name="Elife">
        <title>Firefly genomes illuminate parallel origins of bioluminescence in beetles.</title>
        <authorList>
            <person name="Fallon T.R."/>
            <person name="Lower S.E."/>
            <person name="Chang C.H."/>
            <person name="Bessho-Uehara M."/>
            <person name="Martin G.J."/>
            <person name="Bewick A.J."/>
            <person name="Behringer M."/>
            <person name="Debat H.J."/>
            <person name="Wong I."/>
            <person name="Day J.C."/>
            <person name="Suvorov A."/>
            <person name="Silva C.J."/>
            <person name="Stanger-Hall K.F."/>
            <person name="Hall D.W."/>
            <person name="Schmitz R.J."/>
            <person name="Nelson D.R."/>
            <person name="Lewis S.M."/>
            <person name="Shigenobu S."/>
            <person name="Bybee S.M."/>
            <person name="Larracuente A.M."/>
            <person name="Oba Y."/>
            <person name="Weng J.K."/>
        </authorList>
    </citation>
    <scope>NUCLEOTIDE SEQUENCE [LARGE SCALE GENOMIC DNA]</scope>
    <source>
        <strain evidence="3">1611_PpyrPB1</strain>
        <tissue evidence="3">Whole body</tissue>
    </source>
</reference>
<dbReference type="PANTHER" id="PTHR21879">
    <property type="entry name" value="FI03362P-RELATED-RELATED"/>
    <property type="match status" value="1"/>
</dbReference>
<feature type="chain" id="PRO_5024427580" evidence="2">
    <location>
        <begin position="19"/>
        <end position="242"/>
    </location>
</feature>
<keyword evidence="1" id="KW-0812">Transmembrane</keyword>
<sequence length="242" mass="27646">MKMWKIVYVMMLITVANTGRSNKGIIVQNLWNYIFKQIGASLTNCGYITNQNREVLPIITNCTKQVTAHTLNQLLKTDDIRIVDGVRFVRYKESNSTLGFNNTGLDQEDEIMQMLTKFGDEYLLRVYLKSFVNNEEGRHRRRRNHMMSLMMFGIIGMGMILVPMGFKFLAVLGGKALLLAKMALILSSIQGLKKVAKSNLNYGLYHSSPAHPWHYERHGYGTLPDDEGSYITHQMQNTSNSQ</sequence>
<evidence type="ECO:0000313" key="3">
    <source>
        <dbReference type="EMBL" id="KAB0802191.1"/>
    </source>
</evidence>
<feature type="transmembrane region" description="Helical" evidence="1">
    <location>
        <begin position="147"/>
        <end position="166"/>
    </location>
</feature>
<name>A0A5N4AXW2_PHOPY</name>
<comment type="caution">
    <text evidence="3">The sequence shown here is derived from an EMBL/GenBank/DDBJ whole genome shotgun (WGS) entry which is preliminary data.</text>
</comment>
<proteinExistence type="predicted"/>
<dbReference type="Pfam" id="PF07898">
    <property type="entry name" value="DUF1676"/>
    <property type="match status" value="1"/>
</dbReference>
<keyword evidence="2" id="KW-0732">Signal</keyword>
<dbReference type="InterPro" id="IPR012464">
    <property type="entry name" value="DUF1676"/>
</dbReference>
<dbReference type="PANTHER" id="PTHR21879:SF8">
    <property type="entry name" value="OSIRIS 23"/>
    <property type="match status" value="1"/>
</dbReference>
<keyword evidence="1" id="KW-0472">Membrane</keyword>
<gene>
    <name evidence="3" type="ORF">PPYR_04377</name>
</gene>